<evidence type="ECO:0000313" key="2">
    <source>
        <dbReference type="Proteomes" id="UP000201613"/>
    </source>
</evidence>
<dbReference type="Proteomes" id="UP000201613">
    <property type="component" value="Unassembled WGS sequence"/>
</dbReference>
<protein>
    <recommendedName>
        <fullName evidence="3">SGNH hydrolase-type esterase domain-containing protein</fullName>
    </recommendedName>
</protein>
<accession>A0A238LGB3</accession>
<proteinExistence type="predicted"/>
<dbReference type="EMBL" id="FXZK01000005">
    <property type="protein sequence ID" value="SMY08671.1"/>
    <property type="molecule type" value="Genomic_DNA"/>
</dbReference>
<evidence type="ECO:0008006" key="3">
    <source>
        <dbReference type="Google" id="ProtNLM"/>
    </source>
</evidence>
<dbReference type="OrthoDB" id="6174477at2"/>
<dbReference type="AlphaFoldDB" id="A0A238LGB3"/>
<evidence type="ECO:0000313" key="1">
    <source>
        <dbReference type="EMBL" id="SMY08671.1"/>
    </source>
</evidence>
<keyword evidence="2" id="KW-1185">Reference proteome</keyword>
<reference evidence="2" key="1">
    <citation type="submission" date="2017-05" db="EMBL/GenBank/DDBJ databases">
        <authorList>
            <person name="Rodrigo-Torres L."/>
            <person name="Arahal R. D."/>
            <person name="Lucena T."/>
        </authorList>
    </citation>
    <scope>NUCLEOTIDE SEQUENCE [LARGE SCALE GENOMIC DNA]</scope>
    <source>
        <strain evidence="2">CECT 8899</strain>
    </source>
</reference>
<dbReference type="RefSeq" id="WP_093992843.1">
    <property type="nucleotide sequence ID" value="NZ_FXZK01000005.1"/>
</dbReference>
<sequence>MTTRLCLIGNSHLVALQEALAARPDHWPLDCTFVPFRGTAARDTEIVNGILRPTSDEARAQMRQRTGAEEVDLTVYDAIAVVGFGLKQQHAQTVWKDARWPGLPSLERQDDLASMRPTMISRRAAEAGLSGYLQSLTGFDVAARVAAAMDCPVYVIGQPRLHARACHHPMGQFFGLSRAIKMGDAAEISDLYETASAAAAGSTGVSVLPQPRETIVDHILTDPPYMAGSARIRGEHGETERDDFKHPNAAYGALMLDQLASVVAR</sequence>
<gene>
    <name evidence="1" type="ORF">LOM8899_02826</name>
</gene>
<name>A0A238LGB3_9RHOB</name>
<organism evidence="1 2">
    <name type="scientific">Flavimaricola marinus</name>
    <dbReference type="NCBI Taxonomy" id="1819565"/>
    <lineage>
        <taxon>Bacteria</taxon>
        <taxon>Pseudomonadati</taxon>
        <taxon>Pseudomonadota</taxon>
        <taxon>Alphaproteobacteria</taxon>
        <taxon>Rhodobacterales</taxon>
        <taxon>Paracoccaceae</taxon>
        <taxon>Flavimaricola</taxon>
    </lineage>
</organism>